<reference evidence="1" key="1">
    <citation type="submission" date="2014-09" db="EMBL/GenBank/DDBJ databases">
        <authorList>
            <person name="Magalhaes I.L.F."/>
            <person name="Oliveira U."/>
            <person name="Santos F.R."/>
            <person name="Vidigal T.H.D.A."/>
            <person name="Brescovit A.D."/>
            <person name="Santos A.J."/>
        </authorList>
    </citation>
    <scope>NUCLEOTIDE SEQUENCE</scope>
    <source>
        <tissue evidence="1">Shoot tissue taken approximately 20 cm above the soil surface</tissue>
    </source>
</reference>
<dbReference type="EMBL" id="GBRH01168579">
    <property type="protein sequence ID" value="JAE29317.1"/>
    <property type="molecule type" value="Transcribed_RNA"/>
</dbReference>
<proteinExistence type="predicted"/>
<evidence type="ECO:0000313" key="1">
    <source>
        <dbReference type="EMBL" id="JAE29317.1"/>
    </source>
</evidence>
<dbReference type="AlphaFoldDB" id="A0A0A9GXS0"/>
<sequence length="71" mass="7780">MPAQNAVLELNHWSHSHPPLYPAATTNCSVLAPPTHPTTTRQCRHLIFSVETLFPVREFTPAPAVAPPRAS</sequence>
<accession>A0A0A9GXS0</accession>
<reference evidence="1" key="2">
    <citation type="journal article" date="2015" name="Data Brief">
        <title>Shoot transcriptome of the giant reed, Arundo donax.</title>
        <authorList>
            <person name="Barrero R.A."/>
            <person name="Guerrero F.D."/>
            <person name="Moolhuijzen P."/>
            <person name="Goolsby J.A."/>
            <person name="Tidwell J."/>
            <person name="Bellgard S.E."/>
            <person name="Bellgard M.I."/>
        </authorList>
    </citation>
    <scope>NUCLEOTIDE SEQUENCE</scope>
    <source>
        <tissue evidence="1">Shoot tissue taken approximately 20 cm above the soil surface</tissue>
    </source>
</reference>
<protein>
    <submittedName>
        <fullName evidence="1">Uncharacterized protein</fullName>
    </submittedName>
</protein>
<organism evidence="1">
    <name type="scientific">Arundo donax</name>
    <name type="common">Giant reed</name>
    <name type="synonym">Donax arundinaceus</name>
    <dbReference type="NCBI Taxonomy" id="35708"/>
    <lineage>
        <taxon>Eukaryota</taxon>
        <taxon>Viridiplantae</taxon>
        <taxon>Streptophyta</taxon>
        <taxon>Embryophyta</taxon>
        <taxon>Tracheophyta</taxon>
        <taxon>Spermatophyta</taxon>
        <taxon>Magnoliopsida</taxon>
        <taxon>Liliopsida</taxon>
        <taxon>Poales</taxon>
        <taxon>Poaceae</taxon>
        <taxon>PACMAD clade</taxon>
        <taxon>Arundinoideae</taxon>
        <taxon>Arundineae</taxon>
        <taxon>Arundo</taxon>
    </lineage>
</organism>
<name>A0A0A9GXS0_ARUDO</name>